<evidence type="ECO:0000313" key="3">
    <source>
        <dbReference type="Proteomes" id="UP000554286"/>
    </source>
</evidence>
<organism evidence="2 3">
    <name type="scientific">Roseospira visakhapatnamensis</name>
    <dbReference type="NCBI Taxonomy" id="390880"/>
    <lineage>
        <taxon>Bacteria</taxon>
        <taxon>Pseudomonadati</taxon>
        <taxon>Pseudomonadota</taxon>
        <taxon>Alphaproteobacteria</taxon>
        <taxon>Rhodospirillales</taxon>
        <taxon>Rhodospirillaceae</taxon>
        <taxon>Roseospira</taxon>
    </lineage>
</organism>
<keyword evidence="1" id="KW-0812">Transmembrane</keyword>
<evidence type="ECO:0000313" key="2">
    <source>
        <dbReference type="EMBL" id="MBB4264663.1"/>
    </source>
</evidence>
<gene>
    <name evidence="2" type="ORF">GGD89_000269</name>
</gene>
<reference evidence="2 3" key="1">
    <citation type="submission" date="2020-08" db="EMBL/GenBank/DDBJ databases">
        <title>Genome sequencing of Purple Non-Sulfur Bacteria from various extreme environments.</title>
        <authorList>
            <person name="Mayer M."/>
        </authorList>
    </citation>
    <scope>NUCLEOTIDE SEQUENCE [LARGE SCALE GENOMIC DNA]</scope>
    <source>
        <strain evidence="2 3">JA131</strain>
    </source>
</reference>
<proteinExistence type="predicted"/>
<keyword evidence="1" id="KW-1133">Transmembrane helix</keyword>
<keyword evidence="3" id="KW-1185">Reference proteome</keyword>
<keyword evidence="1" id="KW-0472">Membrane</keyword>
<accession>A0A7W6W8C5</accession>
<dbReference type="Proteomes" id="UP000554286">
    <property type="component" value="Unassembled WGS sequence"/>
</dbReference>
<dbReference type="EMBL" id="JACIGK010000001">
    <property type="protein sequence ID" value="MBB4264663.1"/>
    <property type="molecule type" value="Genomic_DNA"/>
</dbReference>
<protein>
    <submittedName>
        <fullName evidence="2">Uncharacterized protein</fullName>
    </submittedName>
</protein>
<name>A0A7W6W8C5_9PROT</name>
<feature type="transmembrane region" description="Helical" evidence="1">
    <location>
        <begin position="20"/>
        <end position="38"/>
    </location>
</feature>
<comment type="caution">
    <text evidence="2">The sequence shown here is derived from an EMBL/GenBank/DDBJ whole genome shotgun (WGS) entry which is preliminary data.</text>
</comment>
<dbReference type="RefSeq" id="WP_184042335.1">
    <property type="nucleotide sequence ID" value="NZ_JACIGK010000001.1"/>
</dbReference>
<evidence type="ECO:0000256" key="1">
    <source>
        <dbReference type="SAM" id="Phobius"/>
    </source>
</evidence>
<sequence>MKRRSRIARDDSSSVLAKAVGLVVVGLLVAGGVVLATWDIKPPTRSVEKVIPNDRF</sequence>
<dbReference type="AlphaFoldDB" id="A0A7W6W8C5"/>